<evidence type="ECO:0000256" key="6">
    <source>
        <dbReference type="ARBA" id="ARBA00022842"/>
    </source>
</evidence>
<dbReference type="CDD" id="cd18746">
    <property type="entry name" value="PIN_VapC4-5_FitB-like"/>
    <property type="match status" value="1"/>
</dbReference>
<evidence type="ECO:0000259" key="8">
    <source>
        <dbReference type="Pfam" id="PF01850"/>
    </source>
</evidence>
<proteinExistence type="inferred from homology"/>
<dbReference type="SUPFAM" id="SSF88723">
    <property type="entry name" value="PIN domain-like"/>
    <property type="match status" value="1"/>
</dbReference>
<protein>
    <recommendedName>
        <fullName evidence="8">PIN domain-containing protein</fullName>
    </recommendedName>
</protein>
<keyword evidence="5" id="KW-0378">Hydrolase</keyword>
<dbReference type="EMBL" id="FXZI01000006">
    <property type="protein sequence ID" value="SMX90907.1"/>
    <property type="molecule type" value="Genomic_DNA"/>
</dbReference>
<dbReference type="PANTHER" id="PTHR33653:SF1">
    <property type="entry name" value="RIBONUCLEASE VAPC2"/>
    <property type="match status" value="1"/>
</dbReference>
<evidence type="ECO:0000256" key="3">
    <source>
        <dbReference type="ARBA" id="ARBA00022722"/>
    </source>
</evidence>
<evidence type="ECO:0000256" key="7">
    <source>
        <dbReference type="ARBA" id="ARBA00038093"/>
    </source>
</evidence>
<comment type="cofactor">
    <cofactor evidence="1">
        <name>Mg(2+)</name>
        <dbReference type="ChEBI" id="CHEBI:18420"/>
    </cofactor>
</comment>
<keyword evidence="3" id="KW-0540">Nuclease</keyword>
<dbReference type="AlphaFoldDB" id="A0A2H1JTR9"/>
<dbReference type="InterPro" id="IPR002716">
    <property type="entry name" value="PIN_dom"/>
</dbReference>
<dbReference type="PANTHER" id="PTHR33653">
    <property type="entry name" value="RIBONUCLEASE VAPC2"/>
    <property type="match status" value="1"/>
</dbReference>
<dbReference type="Proteomes" id="UP000234300">
    <property type="component" value="Unassembled WGS sequence"/>
</dbReference>
<organism evidence="9 10">
    <name type="scientific">Brevibacterium aurantiacum</name>
    <dbReference type="NCBI Taxonomy" id="273384"/>
    <lineage>
        <taxon>Bacteria</taxon>
        <taxon>Bacillati</taxon>
        <taxon>Actinomycetota</taxon>
        <taxon>Actinomycetes</taxon>
        <taxon>Micrococcales</taxon>
        <taxon>Brevibacteriaceae</taxon>
        <taxon>Brevibacterium</taxon>
    </lineage>
</organism>
<keyword evidence="4" id="KW-0479">Metal-binding</keyword>
<dbReference type="Gene3D" id="3.40.50.1010">
    <property type="entry name" value="5'-nuclease"/>
    <property type="match status" value="1"/>
</dbReference>
<reference evidence="9 10" key="1">
    <citation type="submission" date="2017-03" db="EMBL/GenBank/DDBJ databases">
        <authorList>
            <person name="Afonso C.L."/>
            <person name="Miller P.J."/>
            <person name="Scott M.A."/>
            <person name="Spackman E."/>
            <person name="Goraichik I."/>
            <person name="Dimitrov K.M."/>
            <person name="Suarez D.L."/>
            <person name="Swayne D.E."/>
        </authorList>
    </citation>
    <scope>NUCLEOTIDE SEQUENCE [LARGE SCALE GENOMIC DNA]</scope>
    <source>
        <strain evidence="10">8(6)</strain>
    </source>
</reference>
<dbReference type="InterPro" id="IPR050556">
    <property type="entry name" value="Type_II_TA_system_RNase"/>
</dbReference>
<dbReference type="InterPro" id="IPR029060">
    <property type="entry name" value="PIN-like_dom_sf"/>
</dbReference>
<evidence type="ECO:0000256" key="2">
    <source>
        <dbReference type="ARBA" id="ARBA00022649"/>
    </source>
</evidence>
<evidence type="ECO:0000313" key="9">
    <source>
        <dbReference type="EMBL" id="SMX90907.1"/>
    </source>
</evidence>
<comment type="similarity">
    <text evidence="7">Belongs to the PINc/VapC protein family.</text>
</comment>
<dbReference type="RefSeq" id="WP_101556979.1">
    <property type="nucleotide sequence ID" value="NZ_FXZI01000006.1"/>
</dbReference>
<sequence length="139" mass="15342">MNFLLDTNTVSALRIRGRNPEVEKWSNSVPLNAQFISAPSVAEIERGVLAKERQDSRQGLVLRGWFEEQLLPGFAGRILAFDLSAARVLGAFRVPEHAPLDDALIASIAVANSMTVATRNTKHFEPLGGVRLINPWNDH</sequence>
<keyword evidence="2" id="KW-1277">Toxin-antitoxin system</keyword>
<evidence type="ECO:0000256" key="1">
    <source>
        <dbReference type="ARBA" id="ARBA00001946"/>
    </source>
</evidence>
<dbReference type="GO" id="GO:0046872">
    <property type="term" value="F:metal ion binding"/>
    <property type="evidence" value="ECO:0007669"/>
    <property type="project" value="UniProtKB-KW"/>
</dbReference>
<keyword evidence="6" id="KW-0460">Magnesium</keyword>
<accession>A0A2H1JTR9</accession>
<evidence type="ECO:0000313" key="10">
    <source>
        <dbReference type="Proteomes" id="UP000234300"/>
    </source>
</evidence>
<feature type="domain" description="PIN" evidence="8">
    <location>
        <begin position="4"/>
        <end position="122"/>
    </location>
</feature>
<gene>
    <name evidence="9" type="ORF">BAURA86_02063</name>
</gene>
<dbReference type="GO" id="GO:0016787">
    <property type="term" value="F:hydrolase activity"/>
    <property type="evidence" value="ECO:0007669"/>
    <property type="project" value="UniProtKB-KW"/>
</dbReference>
<name>A0A2H1JTR9_BREAU</name>
<evidence type="ECO:0000256" key="4">
    <source>
        <dbReference type="ARBA" id="ARBA00022723"/>
    </source>
</evidence>
<dbReference type="GO" id="GO:0004518">
    <property type="term" value="F:nuclease activity"/>
    <property type="evidence" value="ECO:0007669"/>
    <property type="project" value="UniProtKB-KW"/>
</dbReference>
<evidence type="ECO:0000256" key="5">
    <source>
        <dbReference type="ARBA" id="ARBA00022801"/>
    </source>
</evidence>
<dbReference type="Pfam" id="PF01850">
    <property type="entry name" value="PIN"/>
    <property type="match status" value="1"/>
</dbReference>